<dbReference type="PROSITE" id="PS50893">
    <property type="entry name" value="ABC_TRANSPORTER_2"/>
    <property type="match status" value="1"/>
</dbReference>
<dbReference type="PROSITE" id="PS00211">
    <property type="entry name" value="ABC_TRANSPORTER_1"/>
    <property type="match status" value="1"/>
</dbReference>
<feature type="transmembrane region" description="Helical" evidence="8">
    <location>
        <begin position="54"/>
        <end position="73"/>
    </location>
</feature>
<dbReference type="InterPro" id="IPR039421">
    <property type="entry name" value="Type_1_exporter"/>
</dbReference>
<evidence type="ECO:0000256" key="5">
    <source>
        <dbReference type="ARBA" id="ARBA00022989"/>
    </source>
</evidence>
<feature type="transmembrane region" description="Helical" evidence="8">
    <location>
        <begin position="101"/>
        <end position="123"/>
    </location>
</feature>
<evidence type="ECO:0000256" key="7">
    <source>
        <dbReference type="SAM" id="MobiDB-lite"/>
    </source>
</evidence>
<name>A0ABP9KL75_9NOCA</name>
<feature type="transmembrane region" description="Helical" evidence="8">
    <location>
        <begin position="177"/>
        <end position="194"/>
    </location>
</feature>
<dbReference type="Pfam" id="PF00664">
    <property type="entry name" value="ABC_membrane"/>
    <property type="match status" value="1"/>
</dbReference>
<organism evidence="11 12">
    <name type="scientific">Nocardia callitridis</name>
    <dbReference type="NCBI Taxonomy" id="648753"/>
    <lineage>
        <taxon>Bacteria</taxon>
        <taxon>Bacillati</taxon>
        <taxon>Actinomycetota</taxon>
        <taxon>Actinomycetes</taxon>
        <taxon>Mycobacteriales</taxon>
        <taxon>Nocardiaceae</taxon>
        <taxon>Nocardia</taxon>
    </lineage>
</organism>
<protein>
    <submittedName>
        <fullName evidence="11">ABC transporter ATP-binding protein</fullName>
    </submittedName>
</protein>
<dbReference type="InterPro" id="IPR036640">
    <property type="entry name" value="ABC1_TM_sf"/>
</dbReference>
<evidence type="ECO:0000256" key="2">
    <source>
        <dbReference type="ARBA" id="ARBA00022692"/>
    </source>
</evidence>
<accession>A0ABP9KL75</accession>
<evidence type="ECO:0000259" key="10">
    <source>
        <dbReference type="PROSITE" id="PS50929"/>
    </source>
</evidence>
<dbReference type="SUPFAM" id="SSF52540">
    <property type="entry name" value="P-loop containing nucleoside triphosphate hydrolases"/>
    <property type="match status" value="1"/>
</dbReference>
<evidence type="ECO:0000313" key="11">
    <source>
        <dbReference type="EMBL" id="GAA5061249.1"/>
    </source>
</evidence>
<dbReference type="CDD" id="cd07346">
    <property type="entry name" value="ABC_6TM_exporters"/>
    <property type="match status" value="1"/>
</dbReference>
<evidence type="ECO:0000256" key="4">
    <source>
        <dbReference type="ARBA" id="ARBA00022840"/>
    </source>
</evidence>
<evidence type="ECO:0000259" key="9">
    <source>
        <dbReference type="PROSITE" id="PS50893"/>
    </source>
</evidence>
<dbReference type="InterPro" id="IPR003439">
    <property type="entry name" value="ABC_transporter-like_ATP-bd"/>
</dbReference>
<feature type="transmembrane region" description="Helical" evidence="8">
    <location>
        <begin position="312"/>
        <end position="331"/>
    </location>
</feature>
<dbReference type="GO" id="GO:0005524">
    <property type="term" value="F:ATP binding"/>
    <property type="evidence" value="ECO:0007669"/>
    <property type="project" value="UniProtKB-KW"/>
</dbReference>
<feature type="region of interest" description="Disordered" evidence="7">
    <location>
        <begin position="1"/>
        <end position="33"/>
    </location>
</feature>
<keyword evidence="6 8" id="KW-0472">Membrane</keyword>
<evidence type="ECO:0000313" key="12">
    <source>
        <dbReference type="Proteomes" id="UP001500603"/>
    </source>
</evidence>
<evidence type="ECO:0000256" key="6">
    <source>
        <dbReference type="ARBA" id="ARBA00023136"/>
    </source>
</evidence>
<feature type="region of interest" description="Disordered" evidence="7">
    <location>
        <begin position="611"/>
        <end position="630"/>
    </location>
</feature>
<feature type="domain" description="ABC transmembrane type-1" evidence="10">
    <location>
        <begin position="57"/>
        <end position="338"/>
    </location>
</feature>
<sequence length="630" mass="67537">MTTAAAQVATPTQAHPVPTPGAGETDEKSRQEEQKAGARALKGLLRPVSSQLTIGRLLAVVSGVLAVVPYIALVRIGEVLLYAHTAGADVDSDEVGRWLRILLGAFALRLIIYFVALFVTHLADARLGHLLRLRMVQRFSRVPLAWFTSTNSGRVRKALQDEIGTVHQLIAHRPVDGTNAVVMPLALMVYAFIIDWRLGLLPIATLPLYIGAMSLSMIGMGDKTVEMDKRLSTVSARMVEFVTGISVVKAFGRVGRAHRSYQEAADDFYGFYLAWVRPLIRVSALGTSFLAVPLVLLINIGAGSWLVHRGSVSAADVLATALIALLVPYALEVLMNSMWSQQLAGGAALRLADLLETPTLPERGAHDAAKPQSYEVVFDRVSYSYGSDTDSALAVEDVSFTLRQGTMTALVGPSGSGKSTIATLLARFDDPGSGTISIGGVPVAKVADLYSHVGFVLQDPQLLGISIRDNITLGRPEATDVEIRNAARAAQVLDEIDALPRGFDTVYGKDTGLSGGQAQRLAIARALLVDAPILVLDEATALTDPESQHEIQQALSTLVRGRTVLLIAHRPEAIRGVDQIILIDSGRITATGTHDELLTEPGYAHLWRTTGADRKSDSQPMNAAHGGDRK</sequence>
<keyword evidence="5 8" id="KW-1133">Transmembrane helix</keyword>
<feature type="compositionally biased region" description="Low complexity" evidence="7">
    <location>
        <begin position="1"/>
        <end position="14"/>
    </location>
</feature>
<keyword evidence="4 11" id="KW-0067">ATP-binding</keyword>
<dbReference type="PANTHER" id="PTHR43394">
    <property type="entry name" value="ATP-DEPENDENT PERMEASE MDL1, MITOCHONDRIAL"/>
    <property type="match status" value="1"/>
</dbReference>
<evidence type="ECO:0000256" key="8">
    <source>
        <dbReference type="SAM" id="Phobius"/>
    </source>
</evidence>
<dbReference type="InterPro" id="IPR003593">
    <property type="entry name" value="AAA+_ATPase"/>
</dbReference>
<feature type="transmembrane region" description="Helical" evidence="8">
    <location>
        <begin position="282"/>
        <end position="306"/>
    </location>
</feature>
<dbReference type="PANTHER" id="PTHR43394:SF1">
    <property type="entry name" value="ATP-BINDING CASSETTE SUB-FAMILY B MEMBER 10, MITOCHONDRIAL"/>
    <property type="match status" value="1"/>
</dbReference>
<dbReference type="PROSITE" id="PS50929">
    <property type="entry name" value="ABC_TM1F"/>
    <property type="match status" value="1"/>
</dbReference>
<dbReference type="RefSeq" id="WP_345497452.1">
    <property type="nucleotide sequence ID" value="NZ_BAABJM010000004.1"/>
</dbReference>
<dbReference type="SUPFAM" id="SSF90123">
    <property type="entry name" value="ABC transporter transmembrane region"/>
    <property type="match status" value="1"/>
</dbReference>
<proteinExistence type="predicted"/>
<dbReference type="Gene3D" id="3.40.50.300">
    <property type="entry name" value="P-loop containing nucleotide triphosphate hydrolases"/>
    <property type="match status" value="1"/>
</dbReference>
<keyword evidence="12" id="KW-1185">Reference proteome</keyword>
<comment type="subcellular location">
    <subcellularLocation>
        <location evidence="1">Cell membrane</location>
        <topology evidence="1">Multi-pass membrane protein</topology>
    </subcellularLocation>
</comment>
<evidence type="ECO:0000256" key="1">
    <source>
        <dbReference type="ARBA" id="ARBA00004651"/>
    </source>
</evidence>
<dbReference type="Gene3D" id="1.20.1560.10">
    <property type="entry name" value="ABC transporter type 1, transmembrane domain"/>
    <property type="match status" value="1"/>
</dbReference>
<keyword evidence="2 8" id="KW-0812">Transmembrane</keyword>
<feature type="domain" description="ABC transporter" evidence="9">
    <location>
        <begin position="376"/>
        <end position="610"/>
    </location>
</feature>
<dbReference type="Pfam" id="PF00005">
    <property type="entry name" value="ABC_tran"/>
    <property type="match status" value="1"/>
</dbReference>
<gene>
    <name evidence="11" type="ORF">GCM10023318_43600</name>
</gene>
<feature type="transmembrane region" description="Helical" evidence="8">
    <location>
        <begin position="200"/>
        <end position="220"/>
    </location>
</feature>
<dbReference type="EMBL" id="BAABJM010000004">
    <property type="protein sequence ID" value="GAA5061249.1"/>
    <property type="molecule type" value="Genomic_DNA"/>
</dbReference>
<comment type="caution">
    <text evidence="11">The sequence shown here is derived from an EMBL/GenBank/DDBJ whole genome shotgun (WGS) entry which is preliminary data.</text>
</comment>
<dbReference type="InterPro" id="IPR011527">
    <property type="entry name" value="ABC1_TM_dom"/>
</dbReference>
<dbReference type="InterPro" id="IPR027417">
    <property type="entry name" value="P-loop_NTPase"/>
</dbReference>
<dbReference type="SMART" id="SM00382">
    <property type="entry name" value="AAA"/>
    <property type="match status" value="1"/>
</dbReference>
<reference evidence="12" key="1">
    <citation type="journal article" date="2019" name="Int. J. Syst. Evol. Microbiol.">
        <title>The Global Catalogue of Microorganisms (GCM) 10K type strain sequencing project: providing services to taxonomists for standard genome sequencing and annotation.</title>
        <authorList>
            <consortium name="The Broad Institute Genomics Platform"/>
            <consortium name="The Broad Institute Genome Sequencing Center for Infectious Disease"/>
            <person name="Wu L."/>
            <person name="Ma J."/>
        </authorList>
    </citation>
    <scope>NUCLEOTIDE SEQUENCE [LARGE SCALE GENOMIC DNA]</scope>
    <source>
        <strain evidence="12">JCM 18298</strain>
    </source>
</reference>
<evidence type="ECO:0000256" key="3">
    <source>
        <dbReference type="ARBA" id="ARBA00022741"/>
    </source>
</evidence>
<keyword evidence="3" id="KW-0547">Nucleotide-binding</keyword>
<dbReference type="Proteomes" id="UP001500603">
    <property type="component" value="Unassembled WGS sequence"/>
</dbReference>
<dbReference type="InterPro" id="IPR017871">
    <property type="entry name" value="ABC_transporter-like_CS"/>
</dbReference>